<dbReference type="InterPro" id="IPR009908">
    <property type="entry name" value="Methylamine_util_MauE"/>
</dbReference>
<dbReference type="GO" id="GO:0016020">
    <property type="term" value="C:membrane"/>
    <property type="evidence" value="ECO:0007669"/>
    <property type="project" value="UniProtKB-SubCell"/>
</dbReference>
<keyword evidence="8" id="KW-1185">Reference proteome</keyword>
<organism evidence="7 8">
    <name type="scientific">Corynebacterium tuscaniense</name>
    <dbReference type="NCBI Taxonomy" id="302449"/>
    <lineage>
        <taxon>Bacteria</taxon>
        <taxon>Bacillati</taxon>
        <taxon>Actinomycetota</taxon>
        <taxon>Actinomycetes</taxon>
        <taxon>Mycobacteriales</taxon>
        <taxon>Corynebacteriaceae</taxon>
        <taxon>Corynebacterium</taxon>
    </lineage>
</organism>
<accession>A0A2N6T8A4</accession>
<feature type="transmembrane region" description="Helical" evidence="5">
    <location>
        <begin position="99"/>
        <end position="118"/>
    </location>
</feature>
<evidence type="ECO:0000313" key="7">
    <source>
        <dbReference type="EMBL" id="PMC65547.1"/>
    </source>
</evidence>
<comment type="caution">
    <text evidence="7">The sequence shown here is derived from an EMBL/GenBank/DDBJ whole genome shotgun (WGS) entry which is preliminary data.</text>
</comment>
<evidence type="ECO:0000256" key="3">
    <source>
        <dbReference type="ARBA" id="ARBA00022989"/>
    </source>
</evidence>
<feature type="transmembrane region" description="Helical" evidence="5">
    <location>
        <begin position="60"/>
        <end position="79"/>
    </location>
</feature>
<evidence type="ECO:0000256" key="2">
    <source>
        <dbReference type="ARBA" id="ARBA00022692"/>
    </source>
</evidence>
<evidence type="ECO:0000256" key="5">
    <source>
        <dbReference type="SAM" id="Phobius"/>
    </source>
</evidence>
<comment type="subcellular location">
    <subcellularLocation>
        <location evidence="1">Membrane</location>
        <topology evidence="1">Multi-pass membrane protein</topology>
    </subcellularLocation>
</comment>
<proteinExistence type="predicted"/>
<protein>
    <recommendedName>
        <fullName evidence="6">Methylamine utilisation protein MauE domain-containing protein</fullName>
    </recommendedName>
</protein>
<gene>
    <name evidence="7" type="ORF">CJ203_00660</name>
</gene>
<dbReference type="GO" id="GO:0030416">
    <property type="term" value="P:methylamine metabolic process"/>
    <property type="evidence" value="ECO:0007669"/>
    <property type="project" value="InterPro"/>
</dbReference>
<feature type="domain" description="Methylamine utilisation protein MauE" evidence="6">
    <location>
        <begin position="1"/>
        <end position="118"/>
    </location>
</feature>
<dbReference type="UniPathway" id="UPA00895"/>
<reference evidence="7 8" key="1">
    <citation type="submission" date="2017-09" db="EMBL/GenBank/DDBJ databases">
        <title>Bacterial strain isolated from the female urinary microbiota.</title>
        <authorList>
            <person name="Thomas-White K."/>
            <person name="Kumar N."/>
            <person name="Forster S."/>
            <person name="Putonti C."/>
            <person name="Lawley T."/>
            <person name="Wolfe A.J."/>
        </authorList>
    </citation>
    <scope>NUCLEOTIDE SEQUENCE [LARGE SCALE GENOMIC DNA]</scope>
    <source>
        <strain evidence="7 8">UMB0792</strain>
    </source>
</reference>
<evidence type="ECO:0000256" key="1">
    <source>
        <dbReference type="ARBA" id="ARBA00004141"/>
    </source>
</evidence>
<feature type="transmembrane region" description="Helical" evidence="5">
    <location>
        <begin position="29"/>
        <end position="53"/>
    </location>
</feature>
<evidence type="ECO:0000259" key="6">
    <source>
        <dbReference type="Pfam" id="PF07291"/>
    </source>
</evidence>
<dbReference type="Proteomes" id="UP000235836">
    <property type="component" value="Unassembled WGS sequence"/>
</dbReference>
<keyword evidence="2 5" id="KW-0812">Transmembrane</keyword>
<dbReference type="AlphaFoldDB" id="A0A2N6T8A4"/>
<evidence type="ECO:0000256" key="4">
    <source>
        <dbReference type="ARBA" id="ARBA00023136"/>
    </source>
</evidence>
<keyword evidence="4 5" id="KW-0472">Membrane</keyword>
<sequence>MWIYAGVTKLGNRLLTTQSIEAYEIFTPYWSHLLAGLIGPLEIAGGLLLLLGIKLRPTGWVSVVVLLLFIIGLASAYSRGLQIDCGCFGSNPDSSPADLLWAIARDVGLTAVTLFMIYRPFKKFALYP</sequence>
<keyword evidence="3 5" id="KW-1133">Transmembrane helix</keyword>
<dbReference type="Pfam" id="PF07291">
    <property type="entry name" value="MauE"/>
    <property type="match status" value="1"/>
</dbReference>
<name>A0A2N6T8A4_9CORY</name>
<evidence type="ECO:0000313" key="8">
    <source>
        <dbReference type="Proteomes" id="UP000235836"/>
    </source>
</evidence>
<dbReference type="EMBL" id="PNHG01000001">
    <property type="protein sequence ID" value="PMC65547.1"/>
    <property type="molecule type" value="Genomic_DNA"/>
</dbReference>